<dbReference type="GeneID" id="111160399"/>
<dbReference type="GO" id="GO:0036297">
    <property type="term" value="P:interstrand cross-link repair"/>
    <property type="evidence" value="ECO:0007669"/>
    <property type="project" value="InterPro"/>
</dbReference>
<dbReference type="Proteomes" id="UP000248482">
    <property type="component" value="Unplaced"/>
</dbReference>
<evidence type="ECO:0000313" key="4">
    <source>
        <dbReference type="RefSeq" id="XP_022379201.1"/>
    </source>
</evidence>
<dbReference type="RefSeq" id="XP_022379199.1">
    <property type="nucleotide sequence ID" value="XM_022523491.1"/>
</dbReference>
<dbReference type="STRING" id="391180.A0A2Y9L6G6"/>
<reference evidence="2 3" key="1">
    <citation type="submission" date="2025-04" db="UniProtKB">
        <authorList>
            <consortium name="RefSeq"/>
        </authorList>
    </citation>
    <scope>IDENTIFICATION</scope>
    <source>
        <tissue evidence="2 3">Blood</tissue>
    </source>
</reference>
<name>A0A2Y9L6G6_ENHLU</name>
<organism evidence="1 2">
    <name type="scientific">Enhydra lutris kenyoni</name>
    <name type="common">northern sea otter</name>
    <dbReference type="NCBI Taxonomy" id="391180"/>
    <lineage>
        <taxon>Eukaryota</taxon>
        <taxon>Metazoa</taxon>
        <taxon>Chordata</taxon>
        <taxon>Craniata</taxon>
        <taxon>Vertebrata</taxon>
        <taxon>Euteleostomi</taxon>
        <taxon>Mammalia</taxon>
        <taxon>Eutheria</taxon>
        <taxon>Laurasiatheria</taxon>
        <taxon>Carnivora</taxon>
        <taxon>Caniformia</taxon>
        <taxon>Musteloidea</taxon>
        <taxon>Mustelidae</taxon>
        <taxon>Lutrinae</taxon>
        <taxon>Enhydra</taxon>
    </lineage>
</organism>
<dbReference type="CTD" id="80233"/>
<dbReference type="InterPro" id="IPR029251">
    <property type="entry name" value="Faap100"/>
</dbReference>
<gene>
    <name evidence="2 3 4" type="primary">LOC111160399</name>
</gene>
<keyword evidence="1" id="KW-1185">Reference proteome</keyword>
<dbReference type="PANTHER" id="PTHR14890:SF1">
    <property type="entry name" value="FANCONI ANEMIA CORE COMPLEX-ASSOCIATED PROTEIN 100"/>
    <property type="match status" value="1"/>
</dbReference>
<sequence length="872" mass="91761">MAGLEPRVEYLESFRCPLGGLAAGPPRVLCHGAALFVSAGSERVSVYEQEGRLLTAVYSFPAQVWHLELSAVPRLLYVLCAQKGIYCLSPDPESRFVNQDDGGDQDSEDGEPPCAVISVDPDACLLPDATLCTFTVVGDKLVTLAQGPAHWKVQLFECPRPGEDARPRGQVGEVELSTSSPLTGPLGEPTAARFLPVLCCVSPAGLSALHSRAQGSGAFLLERTLFGQLFGVDASLLESPVILCGLPDGQLCCVVLKTLVTSKLSPGDPKALVKILHHLEEPVVFIGAVKTESLAEDVGDTHPDCLVALGHDGRVLAIKAGWDEAGTLVPELREYRLPGPVLCAACGGGGRVYHSTTSELCVVDLAQGGVPSGDLGDPPSLLCAAGLGVCSVVTLSVLSEVPEGGVRLLALSTRGRLMTCRLPLSSEVPGPTRAAAASTGQKIKDLLSGIGTVSERVSSLRKTVDQRNKALTCLNEAMNVSCILLSSREGPRPISCTVTTAWSHPQLQDVLMATCRLENSSGLSLDRGWALCVRVLTSASASDSDVASVATTYTIPVDRLGPGDRREVTLPLGPGEDGILHLPLTVSCTLHYSLREVVGGALAPSESSKGPSLDECRPDVLPEQDGICLPLSQHTVDMLWCLRFPGLAAPHTQAPGLLGPLCDPVDTFLGSLLGPRSEPTGPASLRAKFLPPLVATIHVSAELLRAALGNCLSAGTSLGCAALQWLLAENAALDVVRARRLSSVQGVAPDGADVHLTVREVAVTDLGAAGPVQTVEIQVESSSLASMCSAHHAVIGRLQRMVVEQAARIPGPPDLRVQCLQQTHSSHEQTLLREVQTLRDRLCTEDEASPHATAQRLLQVYGQLRSPSLLLV</sequence>
<evidence type="ECO:0000313" key="1">
    <source>
        <dbReference type="Proteomes" id="UP000248482"/>
    </source>
</evidence>
<protein>
    <submittedName>
        <fullName evidence="2 3">Fanconi anemia core complex-associated protein 100 isoform X1</fullName>
    </submittedName>
</protein>
<dbReference type="Pfam" id="PF15146">
    <property type="entry name" value="FANCAA"/>
    <property type="match status" value="1"/>
</dbReference>
<proteinExistence type="predicted"/>
<dbReference type="RefSeq" id="XP_022379201.1">
    <property type="nucleotide sequence ID" value="XM_022523493.1"/>
</dbReference>
<evidence type="ECO:0000313" key="3">
    <source>
        <dbReference type="RefSeq" id="XP_022379200.1"/>
    </source>
</evidence>
<dbReference type="RefSeq" id="XP_022379200.1">
    <property type="nucleotide sequence ID" value="XM_022523492.1"/>
</dbReference>
<dbReference type="KEGG" id="elk:111160399"/>
<accession>A0A2Y9L6G6</accession>
<dbReference type="AlphaFoldDB" id="A0A2Y9L6G6"/>
<dbReference type="GO" id="GO:0005654">
    <property type="term" value="C:nucleoplasm"/>
    <property type="evidence" value="ECO:0007669"/>
    <property type="project" value="TreeGrafter"/>
</dbReference>
<evidence type="ECO:0000313" key="2">
    <source>
        <dbReference type="RefSeq" id="XP_022379199.1"/>
    </source>
</evidence>
<dbReference type="OrthoDB" id="6495021at2759"/>
<dbReference type="PANTHER" id="PTHR14890">
    <property type="entry name" value="FANCONI ANEMIA CORE COMPLEX-ASSOCIATED PROTEIN 100"/>
    <property type="match status" value="1"/>
</dbReference>
<dbReference type="GO" id="GO:0043240">
    <property type="term" value="C:Fanconi anaemia nuclear complex"/>
    <property type="evidence" value="ECO:0007669"/>
    <property type="project" value="InterPro"/>
</dbReference>